<reference evidence="1" key="1">
    <citation type="submission" date="2023-07" db="EMBL/GenBank/DDBJ databases">
        <title>Black Yeasts Isolated from many extreme environments.</title>
        <authorList>
            <person name="Coleine C."/>
            <person name="Stajich J.E."/>
            <person name="Selbmann L."/>
        </authorList>
    </citation>
    <scope>NUCLEOTIDE SEQUENCE</scope>
    <source>
        <strain evidence="1">CCFEE 5714</strain>
    </source>
</reference>
<accession>A0ACC3MPQ5</accession>
<name>A0ACC3MPQ5_9PEZI</name>
<comment type="caution">
    <text evidence="1">The sequence shown here is derived from an EMBL/GenBank/DDBJ whole genome shotgun (WGS) entry which is preliminary data.</text>
</comment>
<keyword evidence="2" id="KW-1185">Reference proteome</keyword>
<dbReference type="Proteomes" id="UP001281147">
    <property type="component" value="Unassembled WGS sequence"/>
</dbReference>
<organism evidence="1 2">
    <name type="scientific">Vermiconidia calcicola</name>
    <dbReference type="NCBI Taxonomy" id="1690605"/>
    <lineage>
        <taxon>Eukaryota</taxon>
        <taxon>Fungi</taxon>
        <taxon>Dikarya</taxon>
        <taxon>Ascomycota</taxon>
        <taxon>Pezizomycotina</taxon>
        <taxon>Dothideomycetes</taxon>
        <taxon>Dothideomycetidae</taxon>
        <taxon>Mycosphaerellales</taxon>
        <taxon>Extremaceae</taxon>
        <taxon>Vermiconidia</taxon>
    </lineage>
</organism>
<gene>
    <name evidence="1" type="ORF">LTR37_016322</name>
</gene>
<evidence type="ECO:0000313" key="1">
    <source>
        <dbReference type="EMBL" id="KAK3699717.1"/>
    </source>
</evidence>
<sequence>MSSNVTRSSLTRTQQSASRALHLAQASKDGSTTEQQDGLAASHDEHKSQSRHLLRAILRECTYLPDPSARQWVSQHVISRFRTYSFKVWKHRKDEGSEFNDRLQRKLKEAKHALSRLRRANEGERNCLLRALLMTYGRVGKRRHELMRPLLPLQGQSDVNALLGDGDQEVGCEDEVDQTLDETEETTSDVHESDDTAAITPKRLQTLELTPQLRVLLVSQIKRPPPNLTRSNPRRLDPDIPALNTWLRPMPQKRVKNMKKKHYAQLLDRVQPPLPKEEWMKLRDFAYGKVSFGGTVSRRKAQASSQDDLTGSALEMVVQFGKVPDKAFGNREAHAITPRFMKRLYAQVFAQCPLMDFKAGTNEWKVIWGGQDVSFTTFEPTSSTLGTIKASKIRSKQENDAAKSEERTTQKQLVAPNR</sequence>
<dbReference type="EMBL" id="JAUTXU010000194">
    <property type="protein sequence ID" value="KAK3699717.1"/>
    <property type="molecule type" value="Genomic_DNA"/>
</dbReference>
<protein>
    <submittedName>
        <fullName evidence="1">Uncharacterized protein</fullName>
    </submittedName>
</protein>
<proteinExistence type="predicted"/>
<evidence type="ECO:0000313" key="2">
    <source>
        <dbReference type="Proteomes" id="UP001281147"/>
    </source>
</evidence>